<dbReference type="GO" id="GO:0008889">
    <property type="term" value="F:glycerophosphodiester phosphodiesterase activity"/>
    <property type="evidence" value="ECO:0007669"/>
    <property type="project" value="UniProtKB-EC"/>
</dbReference>
<gene>
    <name evidence="2" type="ORF">AVDCRST_MAG85-3677</name>
</gene>
<accession>A0A6J4TU81</accession>
<feature type="compositionally biased region" description="Basic and acidic residues" evidence="1">
    <location>
        <begin position="102"/>
        <end position="119"/>
    </location>
</feature>
<feature type="compositionally biased region" description="Basic and acidic residues" evidence="1">
    <location>
        <begin position="240"/>
        <end position="265"/>
    </location>
</feature>
<feature type="non-terminal residue" evidence="2">
    <location>
        <position position="1"/>
    </location>
</feature>
<sequence>ALAAPRPRCLLVARGAGRCRDGRAVHADAGPLALEQAVHAGHGRVELHHRRAPRCRRARAREHARRLPLRDRLRRRHDRGRRPADARRAVRRVPRPRGRRQDRRDRADRADDLRAGPRAERRRQRQVARQRVRPGPDADVRGGPRPRRRDRHGHLPRHEGVADERAGVRRARPVPAGGLQALGVPAVRAGPGGARPRERARRRHHVVEPRPALSGGVALRARRAVPLVRVRPRVLRRGQGRGDPRRVRPGDPERLRRGEGRRRDAQAAGRPRDGRRRRADQPAGRHGRRARRAGRDASRRTVRPRVPARRGARDRPPAQAGEGRRREADERPLRVRRARTPAVRPVRGRRLRARVAPAL</sequence>
<feature type="compositionally biased region" description="Basic residues" evidence="1">
    <location>
        <begin position="120"/>
        <end position="132"/>
    </location>
</feature>
<feature type="compositionally biased region" description="Basic residues" evidence="1">
    <location>
        <begin position="300"/>
        <end position="310"/>
    </location>
</feature>
<name>A0A6J4TU81_9ACTN</name>
<feature type="region of interest" description="Disordered" evidence="1">
    <location>
        <begin position="235"/>
        <end position="359"/>
    </location>
</feature>
<feature type="non-terminal residue" evidence="2">
    <location>
        <position position="359"/>
    </location>
</feature>
<feature type="region of interest" description="Disordered" evidence="1">
    <location>
        <begin position="184"/>
        <end position="211"/>
    </location>
</feature>
<dbReference type="AlphaFoldDB" id="A0A6J4TU81"/>
<organism evidence="2">
    <name type="scientific">uncultured Solirubrobacteraceae bacterium</name>
    <dbReference type="NCBI Taxonomy" id="1162706"/>
    <lineage>
        <taxon>Bacteria</taxon>
        <taxon>Bacillati</taxon>
        <taxon>Actinomycetota</taxon>
        <taxon>Thermoleophilia</taxon>
        <taxon>Solirubrobacterales</taxon>
        <taxon>Solirubrobacteraceae</taxon>
        <taxon>environmental samples</taxon>
    </lineage>
</organism>
<reference evidence="2" key="1">
    <citation type="submission" date="2020-02" db="EMBL/GenBank/DDBJ databases">
        <authorList>
            <person name="Meier V. D."/>
        </authorList>
    </citation>
    <scope>NUCLEOTIDE SEQUENCE</scope>
    <source>
        <strain evidence="2">AVDCRST_MAG85</strain>
    </source>
</reference>
<feature type="compositionally biased region" description="Basic residues" evidence="1">
    <location>
        <begin position="89"/>
        <end position="101"/>
    </location>
</feature>
<dbReference type="EMBL" id="CADCVT010000412">
    <property type="protein sequence ID" value="CAA9531031.1"/>
    <property type="molecule type" value="Genomic_DNA"/>
</dbReference>
<feature type="compositionally biased region" description="Basic and acidic residues" evidence="1">
    <location>
        <begin position="156"/>
        <end position="167"/>
    </location>
</feature>
<feature type="compositionally biased region" description="Basic residues" evidence="1">
    <location>
        <begin position="47"/>
        <end position="80"/>
    </location>
</feature>
<protein>
    <submittedName>
        <fullName evidence="2">Glycerophosphoryl diester phosphodiesterase</fullName>
        <ecNumber evidence="2">3.1.4.46</ecNumber>
    </submittedName>
</protein>
<evidence type="ECO:0000256" key="1">
    <source>
        <dbReference type="SAM" id="MobiDB-lite"/>
    </source>
</evidence>
<keyword evidence="2" id="KW-0378">Hydrolase</keyword>
<dbReference type="EC" id="3.1.4.46" evidence="2"/>
<evidence type="ECO:0000313" key="2">
    <source>
        <dbReference type="EMBL" id="CAA9531031.1"/>
    </source>
</evidence>
<feature type="region of interest" description="Disordered" evidence="1">
    <location>
        <begin position="44"/>
        <end position="170"/>
    </location>
</feature>
<feature type="compositionally biased region" description="Basic residues" evidence="1">
    <location>
        <begin position="144"/>
        <end position="155"/>
    </location>
</feature>
<proteinExistence type="predicted"/>
<feature type="compositionally biased region" description="Basic and acidic residues" evidence="1">
    <location>
        <begin position="311"/>
        <end position="333"/>
    </location>
</feature>